<dbReference type="Gene3D" id="2.60.120.10">
    <property type="entry name" value="Jelly Rolls"/>
    <property type="match status" value="1"/>
</dbReference>
<comment type="caution">
    <text evidence="2">The sequence shown here is derived from an EMBL/GenBank/DDBJ whole genome shotgun (WGS) entry which is preliminary data.</text>
</comment>
<dbReference type="EMBL" id="CASHTH010001997">
    <property type="protein sequence ID" value="CAI8023140.1"/>
    <property type="molecule type" value="Genomic_DNA"/>
</dbReference>
<sequence>MSAPEDYRAERTFVSREQGAASLTVKEVELHPGWEGRLHTHPTDIAIMVSAGAVQLIIDDELRTVRAGCTLFAPPGVPHKLVNKLWIPVRLLVTYPTTDLETDYLE</sequence>
<dbReference type="Pfam" id="PF07883">
    <property type="entry name" value="Cupin_2"/>
    <property type="match status" value="1"/>
</dbReference>
<evidence type="ECO:0000313" key="2">
    <source>
        <dbReference type="EMBL" id="CAI8023140.1"/>
    </source>
</evidence>
<evidence type="ECO:0000313" key="3">
    <source>
        <dbReference type="Proteomes" id="UP001174909"/>
    </source>
</evidence>
<protein>
    <recommendedName>
        <fullName evidence="1">Cupin type-2 domain-containing protein</fullName>
    </recommendedName>
</protein>
<evidence type="ECO:0000259" key="1">
    <source>
        <dbReference type="Pfam" id="PF07883"/>
    </source>
</evidence>
<feature type="domain" description="Cupin type-2" evidence="1">
    <location>
        <begin position="27"/>
        <end position="94"/>
    </location>
</feature>
<dbReference type="InterPro" id="IPR013096">
    <property type="entry name" value="Cupin_2"/>
</dbReference>
<dbReference type="Proteomes" id="UP001174909">
    <property type="component" value="Unassembled WGS sequence"/>
</dbReference>
<gene>
    <name evidence="2" type="ORF">GBAR_LOCUS13555</name>
</gene>
<dbReference type="AlphaFoldDB" id="A0AA35WQP8"/>
<accession>A0AA35WQP8</accession>
<keyword evidence="3" id="KW-1185">Reference proteome</keyword>
<dbReference type="SUPFAM" id="SSF51182">
    <property type="entry name" value="RmlC-like cupins"/>
    <property type="match status" value="1"/>
</dbReference>
<dbReference type="InterPro" id="IPR011051">
    <property type="entry name" value="RmlC_Cupin_sf"/>
</dbReference>
<name>A0AA35WQP8_GEOBA</name>
<dbReference type="InterPro" id="IPR014710">
    <property type="entry name" value="RmlC-like_jellyroll"/>
</dbReference>
<proteinExistence type="predicted"/>
<organism evidence="2 3">
    <name type="scientific">Geodia barretti</name>
    <name type="common">Barrett's horny sponge</name>
    <dbReference type="NCBI Taxonomy" id="519541"/>
    <lineage>
        <taxon>Eukaryota</taxon>
        <taxon>Metazoa</taxon>
        <taxon>Porifera</taxon>
        <taxon>Demospongiae</taxon>
        <taxon>Heteroscleromorpha</taxon>
        <taxon>Tetractinellida</taxon>
        <taxon>Astrophorina</taxon>
        <taxon>Geodiidae</taxon>
        <taxon>Geodia</taxon>
    </lineage>
</organism>
<reference evidence="2" key="1">
    <citation type="submission" date="2023-03" db="EMBL/GenBank/DDBJ databases">
        <authorList>
            <person name="Steffen K."/>
            <person name="Cardenas P."/>
        </authorList>
    </citation>
    <scope>NUCLEOTIDE SEQUENCE</scope>
</reference>